<name>A0A2N9M833_9BACT</name>
<keyword evidence="1" id="KW-0479">Metal-binding</keyword>
<reference evidence="3" key="1">
    <citation type="submission" date="2018-02" db="EMBL/GenBank/DDBJ databases">
        <authorList>
            <person name="Hausmann B."/>
        </authorList>
    </citation>
    <scope>NUCLEOTIDE SEQUENCE [LARGE SCALE GENOMIC DNA]</scope>
    <source>
        <strain evidence="3">Peat soil MAG SbA5</strain>
    </source>
</reference>
<keyword evidence="1" id="KW-0460">Magnesium</keyword>
<dbReference type="AlphaFoldDB" id="A0A2N9M833"/>
<comment type="cofactor">
    <cofactor evidence="1">
        <name>Mg(2+)</name>
        <dbReference type="ChEBI" id="CHEBI:18420"/>
    </cofactor>
</comment>
<feature type="binding site" evidence="1">
    <location>
        <position position="201"/>
    </location>
    <ligand>
        <name>substrate</name>
    </ligand>
</feature>
<evidence type="ECO:0000313" key="3">
    <source>
        <dbReference type="Proteomes" id="UP000239735"/>
    </source>
</evidence>
<feature type="binding site" evidence="1">
    <location>
        <begin position="179"/>
        <end position="182"/>
    </location>
    <ligand>
        <name>substrate</name>
    </ligand>
</feature>
<evidence type="ECO:0000313" key="2">
    <source>
        <dbReference type="EMBL" id="SPE31629.1"/>
    </source>
</evidence>
<organism evidence="2 3">
    <name type="scientific">Candidatus Sulfuritelmatomonas gaucii</name>
    <dbReference type="NCBI Taxonomy" id="2043161"/>
    <lineage>
        <taxon>Bacteria</taxon>
        <taxon>Pseudomonadati</taxon>
        <taxon>Acidobacteriota</taxon>
        <taxon>Terriglobia</taxon>
        <taxon>Terriglobales</taxon>
        <taxon>Acidobacteriaceae</taxon>
        <taxon>Candidatus Sulfuritelmatomonas</taxon>
    </lineage>
</organism>
<dbReference type="GO" id="GO:0032259">
    <property type="term" value="P:methylation"/>
    <property type="evidence" value="ECO:0007669"/>
    <property type="project" value="UniProtKB-KW"/>
</dbReference>
<dbReference type="Pfam" id="PF03737">
    <property type="entry name" value="RraA-like"/>
    <property type="match status" value="1"/>
</dbReference>
<evidence type="ECO:0000256" key="1">
    <source>
        <dbReference type="PIRSR" id="PIRSR605493-1"/>
    </source>
</evidence>
<proteinExistence type="predicted"/>
<dbReference type="Proteomes" id="UP000239735">
    <property type="component" value="Unassembled WGS sequence"/>
</dbReference>
<dbReference type="InterPro" id="IPR036704">
    <property type="entry name" value="RraA/RraA-like_sf"/>
</dbReference>
<sequence length="345" mass="38600">MEAEKIMQKIITGVVACAAFVAVTPYTAAQIGSVMQEPAVPSAPDFHGEFFTPQQVIQYTYYWTGERFPDGRPKVPDDILDRMKTVTLEEAWATLRAAGFERQYEDGWYSIHPDQVLVGRALTSVWMPGRPDVQKQIEAQGKEDHREGATNAWPVDMLQPRDVYVSDHFGLKEDGPSIGDNVGNAIYARSGNGIVYNGAVRDINGLDELPNFTSFVRFYDPSHHFGSLATGRLLNSTMVSINGPTRIGQVLVMPGDVVLGRNGGVIFIPPQLAEQVVKYSERTHLEDMFGHQRLREKKYTAGQIDARWTPEIEEDFHQWLKENEDHLPAPKSLIDEILKGTSSPD</sequence>
<dbReference type="EMBL" id="OKRB01000152">
    <property type="protein sequence ID" value="SPE31629.1"/>
    <property type="molecule type" value="Genomic_DNA"/>
</dbReference>
<gene>
    <name evidence="2" type="ORF">SBA5_90006</name>
</gene>
<feature type="binding site" evidence="1">
    <location>
        <position position="202"/>
    </location>
    <ligand>
        <name>Mg(2+)</name>
        <dbReference type="ChEBI" id="CHEBI:18420"/>
    </ligand>
</feature>
<dbReference type="GO" id="GO:0008168">
    <property type="term" value="F:methyltransferase activity"/>
    <property type="evidence" value="ECO:0007669"/>
    <property type="project" value="UniProtKB-KW"/>
</dbReference>
<protein>
    <submittedName>
        <fullName evidence="2">Demethylmenaquinone methyltransferase</fullName>
    </submittedName>
</protein>
<keyword evidence="2" id="KW-0808">Transferase</keyword>
<accession>A0A2N9M833</accession>
<dbReference type="SUPFAM" id="SSF89562">
    <property type="entry name" value="RraA-like"/>
    <property type="match status" value="1"/>
</dbReference>
<keyword evidence="2" id="KW-0489">Methyltransferase</keyword>
<dbReference type="InterPro" id="IPR005493">
    <property type="entry name" value="RraA/RraA-like"/>
</dbReference>
<dbReference type="Gene3D" id="3.50.30.40">
    <property type="entry name" value="Ribonuclease E inhibitor RraA/RraA-like"/>
    <property type="match status" value="1"/>
</dbReference>